<organism evidence="1 2">
    <name type="scientific">Stentor coeruleus</name>
    <dbReference type="NCBI Taxonomy" id="5963"/>
    <lineage>
        <taxon>Eukaryota</taxon>
        <taxon>Sar</taxon>
        <taxon>Alveolata</taxon>
        <taxon>Ciliophora</taxon>
        <taxon>Postciliodesmatophora</taxon>
        <taxon>Heterotrichea</taxon>
        <taxon>Heterotrichida</taxon>
        <taxon>Stentoridae</taxon>
        <taxon>Stentor</taxon>
    </lineage>
</organism>
<comment type="caution">
    <text evidence="1">The sequence shown here is derived from an EMBL/GenBank/DDBJ whole genome shotgun (WGS) entry which is preliminary data.</text>
</comment>
<sequence length="270" mass="31500">MLPLFTINKLLAPSGCAKTSRPLIDHIDIEIAETLKRQQLFDQEIEKEYSKLNFPIGYYTSEYKDQPASLKSSKFRFISKDAISKIDKSPKKKVKNNSVVKRRHRHRVENKSLDFNLVNFASPFEKLPPLIKSVPIHLDPKLQFPRKKSTYCEVNNAISHLSTVESVIRNCEKNNKTDFGSVERGIKYLKTETKDINNYLDDLVDSVKFSQNEEVIDNMMSTRKYNRKLDKSLRNESKNIQKELNETTKKLMKMGEFKHKKQKVQRKSSL</sequence>
<reference evidence="1 2" key="1">
    <citation type="submission" date="2016-11" db="EMBL/GenBank/DDBJ databases">
        <title>The macronuclear genome of Stentor coeruleus: a giant cell with tiny introns.</title>
        <authorList>
            <person name="Slabodnick M."/>
            <person name="Ruby J.G."/>
            <person name="Reiff S.B."/>
            <person name="Swart E.C."/>
            <person name="Gosai S."/>
            <person name="Prabakaran S."/>
            <person name="Witkowska E."/>
            <person name="Larue G.E."/>
            <person name="Fisher S."/>
            <person name="Freeman R.M."/>
            <person name="Gunawardena J."/>
            <person name="Chu W."/>
            <person name="Stover N.A."/>
            <person name="Gregory B.D."/>
            <person name="Nowacki M."/>
            <person name="Derisi J."/>
            <person name="Roy S.W."/>
            <person name="Marshall W.F."/>
            <person name="Sood P."/>
        </authorList>
    </citation>
    <scope>NUCLEOTIDE SEQUENCE [LARGE SCALE GENOMIC DNA]</scope>
    <source>
        <strain evidence="1">WM001</strain>
    </source>
</reference>
<dbReference type="Proteomes" id="UP000187209">
    <property type="component" value="Unassembled WGS sequence"/>
</dbReference>
<keyword evidence="2" id="KW-1185">Reference proteome</keyword>
<dbReference type="AlphaFoldDB" id="A0A1R2BC68"/>
<dbReference type="EMBL" id="MPUH01000756">
    <property type="protein sequence ID" value="OMJ74372.1"/>
    <property type="molecule type" value="Genomic_DNA"/>
</dbReference>
<evidence type="ECO:0000313" key="1">
    <source>
        <dbReference type="EMBL" id="OMJ74372.1"/>
    </source>
</evidence>
<accession>A0A1R2BC68</accession>
<proteinExistence type="predicted"/>
<protein>
    <submittedName>
        <fullName evidence="1">Uncharacterized protein</fullName>
    </submittedName>
</protein>
<gene>
    <name evidence="1" type="ORF">SteCoe_26727</name>
</gene>
<name>A0A1R2BC68_9CILI</name>
<evidence type="ECO:0000313" key="2">
    <source>
        <dbReference type="Proteomes" id="UP000187209"/>
    </source>
</evidence>